<keyword evidence="1" id="KW-0175">Coiled coil</keyword>
<dbReference type="InterPro" id="IPR036388">
    <property type="entry name" value="WH-like_DNA-bd_sf"/>
</dbReference>
<dbReference type="EMBL" id="JACLQD010000006">
    <property type="protein sequence ID" value="MBC2837369.1"/>
    <property type="molecule type" value="Genomic_DNA"/>
</dbReference>
<comment type="caution">
    <text evidence="4">The sequence shown here is derived from an EMBL/GenBank/DDBJ whole genome shotgun (WGS) entry which is preliminary data.</text>
</comment>
<evidence type="ECO:0000256" key="1">
    <source>
        <dbReference type="SAM" id="Coils"/>
    </source>
</evidence>
<name>A0A842ICT4_9RHOB</name>
<accession>A0A842ICT4</accession>
<evidence type="ECO:0000259" key="3">
    <source>
        <dbReference type="PROSITE" id="PS50043"/>
    </source>
</evidence>
<feature type="domain" description="HTH luxR-type" evidence="3">
    <location>
        <begin position="104"/>
        <end position="169"/>
    </location>
</feature>
<keyword evidence="2" id="KW-1133">Transmembrane helix</keyword>
<dbReference type="InterPro" id="IPR016032">
    <property type="entry name" value="Sig_transdc_resp-reg_C-effctor"/>
</dbReference>
<dbReference type="Gene3D" id="1.10.10.10">
    <property type="entry name" value="Winged helix-like DNA-binding domain superfamily/Winged helix DNA-binding domain"/>
    <property type="match status" value="1"/>
</dbReference>
<keyword evidence="2" id="KW-0472">Membrane</keyword>
<dbReference type="SMART" id="SM00421">
    <property type="entry name" value="HTH_LUXR"/>
    <property type="match status" value="1"/>
</dbReference>
<dbReference type="SUPFAM" id="SSF46894">
    <property type="entry name" value="C-terminal effector domain of the bipartite response regulators"/>
    <property type="match status" value="1"/>
</dbReference>
<dbReference type="RefSeq" id="WP_185798987.1">
    <property type="nucleotide sequence ID" value="NZ_JACLQD010000006.1"/>
</dbReference>
<dbReference type="GO" id="GO:0003677">
    <property type="term" value="F:DNA binding"/>
    <property type="evidence" value="ECO:0007669"/>
    <property type="project" value="InterPro"/>
</dbReference>
<feature type="transmembrane region" description="Helical" evidence="2">
    <location>
        <begin position="52"/>
        <end position="74"/>
    </location>
</feature>
<dbReference type="InterPro" id="IPR000792">
    <property type="entry name" value="Tscrpt_reg_LuxR_C"/>
</dbReference>
<evidence type="ECO:0000313" key="5">
    <source>
        <dbReference type="Proteomes" id="UP000555411"/>
    </source>
</evidence>
<sequence length="186" mass="20641">MRRFPLSRSPLGLVVLVLAQLVCLAVFSWDLLTSLLRIPVRPMAWELRELMDMGATLGLMAGFVLGAVTLWRVVRERNHAEAARDRAETQLRRASTAFRSLLDERFGEWELTPAERDVALFALKGMSLAEIAALRDTTEGTVKTQTNAIYRKAGVTGRPQFLSLFIEDLLLGAEATPSVMLQDVAA</sequence>
<protein>
    <submittedName>
        <fullName evidence="4">Helix-turn-helix transcriptional regulator</fullName>
    </submittedName>
</protein>
<feature type="coiled-coil region" evidence="1">
    <location>
        <begin position="77"/>
        <end position="104"/>
    </location>
</feature>
<dbReference type="Proteomes" id="UP000555411">
    <property type="component" value="Unassembled WGS sequence"/>
</dbReference>
<keyword evidence="5" id="KW-1185">Reference proteome</keyword>
<dbReference type="PROSITE" id="PS50043">
    <property type="entry name" value="HTH_LUXR_2"/>
    <property type="match status" value="1"/>
</dbReference>
<reference evidence="4 5" key="1">
    <citation type="journal article" date="2017" name="Int. J. Syst. Evol. Microbiol.">
        <title>Gemmobacter straminiformis sp. nov., isolated from an artificial fountain.</title>
        <authorList>
            <person name="Kang J.Y."/>
            <person name="Kim M.J."/>
            <person name="Chun J."/>
            <person name="Son K.P."/>
            <person name="Jahng K.Y."/>
        </authorList>
    </citation>
    <scope>NUCLEOTIDE SEQUENCE [LARGE SCALE GENOMIC DNA]</scope>
    <source>
        <strain evidence="4 5">CAM-8</strain>
    </source>
</reference>
<dbReference type="CDD" id="cd06170">
    <property type="entry name" value="LuxR_C_like"/>
    <property type="match status" value="1"/>
</dbReference>
<dbReference type="GO" id="GO:0006355">
    <property type="term" value="P:regulation of DNA-templated transcription"/>
    <property type="evidence" value="ECO:0007669"/>
    <property type="project" value="InterPro"/>
</dbReference>
<keyword evidence="2" id="KW-0812">Transmembrane</keyword>
<gene>
    <name evidence="4" type="ORF">H7F16_17760</name>
</gene>
<evidence type="ECO:0000256" key="2">
    <source>
        <dbReference type="SAM" id="Phobius"/>
    </source>
</evidence>
<proteinExistence type="predicted"/>
<dbReference type="AlphaFoldDB" id="A0A842ICT4"/>
<evidence type="ECO:0000313" key="4">
    <source>
        <dbReference type="EMBL" id="MBC2837369.1"/>
    </source>
</evidence>
<organism evidence="4 5">
    <name type="scientific">Paragemmobacter straminiformis</name>
    <dbReference type="NCBI Taxonomy" id="2045119"/>
    <lineage>
        <taxon>Bacteria</taxon>
        <taxon>Pseudomonadati</taxon>
        <taxon>Pseudomonadota</taxon>
        <taxon>Alphaproteobacteria</taxon>
        <taxon>Rhodobacterales</taxon>
        <taxon>Paracoccaceae</taxon>
        <taxon>Paragemmobacter</taxon>
    </lineage>
</organism>